<keyword evidence="1" id="KW-0472">Membrane</keyword>
<keyword evidence="3" id="KW-1185">Reference proteome</keyword>
<evidence type="ECO:0000313" key="2">
    <source>
        <dbReference type="EMBL" id="KAK2703072.1"/>
    </source>
</evidence>
<name>A0AA88HD25_ARTSF</name>
<protein>
    <submittedName>
        <fullName evidence="2">Uncharacterized protein</fullName>
    </submittedName>
</protein>
<gene>
    <name evidence="2" type="ORF">QYM36_018362</name>
</gene>
<dbReference type="EMBL" id="JAVRJZ010000119">
    <property type="protein sequence ID" value="KAK2703072.1"/>
    <property type="molecule type" value="Genomic_DNA"/>
</dbReference>
<dbReference type="AlphaFoldDB" id="A0AA88HD25"/>
<feature type="transmembrane region" description="Helical" evidence="1">
    <location>
        <begin position="142"/>
        <end position="168"/>
    </location>
</feature>
<proteinExistence type="predicted"/>
<reference evidence="2" key="1">
    <citation type="submission" date="2023-07" db="EMBL/GenBank/DDBJ databases">
        <title>Chromosome-level genome assembly of Artemia franciscana.</title>
        <authorList>
            <person name="Jo E."/>
        </authorList>
    </citation>
    <scope>NUCLEOTIDE SEQUENCE</scope>
    <source>
        <tissue evidence="2">Whole body</tissue>
    </source>
</reference>
<dbReference type="Proteomes" id="UP001187531">
    <property type="component" value="Unassembled WGS sequence"/>
</dbReference>
<evidence type="ECO:0000313" key="3">
    <source>
        <dbReference type="Proteomes" id="UP001187531"/>
    </source>
</evidence>
<keyword evidence="1" id="KW-1133">Transmembrane helix</keyword>
<keyword evidence="1" id="KW-0812">Transmembrane</keyword>
<sequence length="231" mass="26999">MSEVLRFLWSLLCLPIYRMKIQVYMFSQTLLTLTLAKSWFAKSNPAADENEAFNRQFNRQMQPLIIRRYSREPSFLDYFKRKKKGHRRVVTIKGRSDLIIDPSAISQLNPEAGFHMQEGMESFVIPQLPKLSAHSGGIMSNIINVVGLSTIFLSILPVALTDFILFFLRQTGQDTIRYIVAWLTGLYRRRRSMNYIKPNTFKFKMDVLNEHALEIAEFVLDSIRQFQENLH</sequence>
<accession>A0AA88HD25</accession>
<organism evidence="2 3">
    <name type="scientific">Artemia franciscana</name>
    <name type="common">Brine shrimp</name>
    <name type="synonym">Artemia sanfranciscana</name>
    <dbReference type="NCBI Taxonomy" id="6661"/>
    <lineage>
        <taxon>Eukaryota</taxon>
        <taxon>Metazoa</taxon>
        <taxon>Ecdysozoa</taxon>
        <taxon>Arthropoda</taxon>
        <taxon>Crustacea</taxon>
        <taxon>Branchiopoda</taxon>
        <taxon>Anostraca</taxon>
        <taxon>Artemiidae</taxon>
        <taxon>Artemia</taxon>
    </lineage>
</organism>
<comment type="caution">
    <text evidence="2">The sequence shown here is derived from an EMBL/GenBank/DDBJ whole genome shotgun (WGS) entry which is preliminary data.</text>
</comment>
<evidence type="ECO:0000256" key="1">
    <source>
        <dbReference type="SAM" id="Phobius"/>
    </source>
</evidence>